<evidence type="ECO:0000256" key="8">
    <source>
        <dbReference type="ARBA" id="ARBA00022692"/>
    </source>
</evidence>
<keyword evidence="10 16" id="KW-1133">Transmembrane helix</keyword>
<dbReference type="GO" id="GO:0042383">
    <property type="term" value="C:sarcolemma"/>
    <property type="evidence" value="ECO:0007669"/>
    <property type="project" value="UniProtKB-SubCell"/>
</dbReference>
<evidence type="ECO:0000256" key="2">
    <source>
        <dbReference type="ARBA" id="ARBA00004245"/>
    </source>
</evidence>
<reference evidence="17" key="1">
    <citation type="submission" date="2014-12" db="EMBL/GenBank/DDBJ databases">
        <title>Insight into the proteome of Arion vulgaris.</title>
        <authorList>
            <person name="Aradska J."/>
            <person name="Bulat T."/>
            <person name="Smidak R."/>
            <person name="Sarate P."/>
            <person name="Gangsoo J."/>
            <person name="Sialana F."/>
            <person name="Bilban M."/>
            <person name="Lubec G."/>
        </authorList>
    </citation>
    <scope>NUCLEOTIDE SEQUENCE</scope>
    <source>
        <tissue evidence="17">Skin</tissue>
    </source>
</reference>
<evidence type="ECO:0000256" key="5">
    <source>
        <dbReference type="ARBA" id="ARBA00015329"/>
    </source>
</evidence>
<evidence type="ECO:0000256" key="10">
    <source>
        <dbReference type="ARBA" id="ARBA00022989"/>
    </source>
</evidence>
<dbReference type="InterPro" id="IPR006875">
    <property type="entry name" value="Sarcoglycan"/>
</dbReference>
<evidence type="ECO:0000256" key="11">
    <source>
        <dbReference type="ARBA" id="ARBA00023136"/>
    </source>
</evidence>
<dbReference type="GO" id="GO:0005856">
    <property type="term" value="C:cytoskeleton"/>
    <property type="evidence" value="ECO:0007669"/>
    <property type="project" value="UniProtKB-SubCell"/>
</dbReference>
<dbReference type="InterPro" id="IPR027659">
    <property type="entry name" value="Sgcb"/>
</dbReference>
<evidence type="ECO:0000256" key="6">
    <source>
        <dbReference type="ARBA" id="ARBA00022475"/>
    </source>
</evidence>
<dbReference type="EMBL" id="HACG01028815">
    <property type="protein sequence ID" value="CEK75680.1"/>
    <property type="molecule type" value="Transcribed_RNA"/>
</dbReference>
<proteinExistence type="inferred from homology"/>
<accession>A0A0B7A6Q9</accession>
<dbReference type="GO" id="GO:0007517">
    <property type="term" value="P:muscle organ development"/>
    <property type="evidence" value="ECO:0007669"/>
    <property type="project" value="InterPro"/>
</dbReference>
<evidence type="ECO:0000256" key="1">
    <source>
        <dbReference type="ARBA" id="ARBA00002860"/>
    </source>
</evidence>
<evidence type="ECO:0000256" key="16">
    <source>
        <dbReference type="SAM" id="Phobius"/>
    </source>
</evidence>
<evidence type="ECO:0000256" key="14">
    <source>
        <dbReference type="ARBA" id="ARBA00023212"/>
    </source>
</evidence>
<comment type="function">
    <text evidence="1">Component of the sarcoglycan complex, a subcomplex of the dystrophin-glycoprotein complex which forms a link between the F-actin cytoskeleton and the extracellular matrix.</text>
</comment>
<keyword evidence="6" id="KW-1003">Cell membrane</keyword>
<comment type="subunit">
    <text evidence="15">Cross-link to form 2 major subcomplexes: one consisting of SGCB, SGCD and SGCG and the other consisting of SGCB and SGCD. The association between SGCB and SGCG is particularly strong while SGCA is loosely associated with the other sarcoglycans.</text>
</comment>
<evidence type="ECO:0000256" key="12">
    <source>
        <dbReference type="ARBA" id="ARBA00023157"/>
    </source>
</evidence>
<evidence type="ECO:0000256" key="9">
    <source>
        <dbReference type="ARBA" id="ARBA00022968"/>
    </source>
</evidence>
<dbReference type="PANTHER" id="PTHR21142">
    <property type="entry name" value="SARCOGLYCANS"/>
    <property type="match status" value="1"/>
</dbReference>
<name>A0A0B7A6Q9_9EUPU</name>
<evidence type="ECO:0000313" key="17">
    <source>
        <dbReference type="EMBL" id="CEK75680.1"/>
    </source>
</evidence>
<comment type="similarity">
    <text evidence="4">Belongs to the sarcoglycan beta/delta/gamma/zeta family.</text>
</comment>
<keyword evidence="9" id="KW-0735">Signal-anchor</keyword>
<gene>
    <name evidence="17" type="primary">ORF96580</name>
</gene>
<keyword evidence="11 16" id="KW-0472">Membrane</keyword>
<keyword evidence="13" id="KW-0325">Glycoprotein</keyword>
<evidence type="ECO:0000256" key="15">
    <source>
        <dbReference type="ARBA" id="ARBA00026041"/>
    </source>
</evidence>
<keyword evidence="8 16" id="KW-0812">Transmembrane</keyword>
<dbReference type="AlphaFoldDB" id="A0A0B7A6Q9"/>
<protein>
    <recommendedName>
        <fullName evidence="5">Beta-sarcoglycan</fullName>
    </recommendedName>
</protein>
<dbReference type="GO" id="GO:0016012">
    <property type="term" value="C:sarcoglycan complex"/>
    <property type="evidence" value="ECO:0007669"/>
    <property type="project" value="InterPro"/>
</dbReference>
<comment type="subcellular location">
    <subcellularLocation>
        <location evidence="3">Cell membrane</location>
        <location evidence="3">Sarcolemma</location>
        <topology evidence="3">Single-pass type II membrane protein</topology>
    </subcellularLocation>
    <subcellularLocation>
        <location evidence="2">Cytoplasm</location>
        <location evidence="2">Cytoskeleton</location>
    </subcellularLocation>
</comment>
<evidence type="ECO:0000256" key="3">
    <source>
        <dbReference type="ARBA" id="ARBA00004274"/>
    </source>
</evidence>
<evidence type="ECO:0000256" key="7">
    <source>
        <dbReference type="ARBA" id="ARBA00022490"/>
    </source>
</evidence>
<keyword evidence="7" id="KW-0963">Cytoplasm</keyword>
<dbReference type="PANTHER" id="PTHR21142:SF2">
    <property type="entry name" value="BETA-SARCOGLYCAN"/>
    <property type="match status" value="1"/>
</dbReference>
<feature type="transmembrane region" description="Helical" evidence="16">
    <location>
        <begin position="89"/>
        <end position="116"/>
    </location>
</feature>
<evidence type="ECO:0000256" key="13">
    <source>
        <dbReference type="ARBA" id="ARBA00023180"/>
    </source>
</evidence>
<evidence type="ECO:0000256" key="4">
    <source>
        <dbReference type="ARBA" id="ARBA00007574"/>
    </source>
</evidence>
<dbReference type="Pfam" id="PF04790">
    <property type="entry name" value="Sarcoglycan_1"/>
    <property type="match status" value="1"/>
</dbReference>
<keyword evidence="12" id="KW-1015">Disulfide bond</keyword>
<keyword evidence="14" id="KW-0206">Cytoskeleton</keyword>
<organism evidence="17">
    <name type="scientific">Arion vulgaris</name>
    <dbReference type="NCBI Taxonomy" id="1028688"/>
    <lineage>
        <taxon>Eukaryota</taxon>
        <taxon>Metazoa</taxon>
        <taxon>Spiralia</taxon>
        <taxon>Lophotrochozoa</taxon>
        <taxon>Mollusca</taxon>
        <taxon>Gastropoda</taxon>
        <taxon>Heterobranchia</taxon>
        <taxon>Euthyneura</taxon>
        <taxon>Panpulmonata</taxon>
        <taxon>Eupulmonata</taxon>
        <taxon>Stylommatophora</taxon>
        <taxon>Helicina</taxon>
        <taxon>Arionoidea</taxon>
        <taxon>Arionidae</taxon>
        <taxon>Arion</taxon>
    </lineage>
</organism>
<sequence length="349" mass="38403">MNISTHTTMSNVDSDPGISTGDVSMVGVRSDPQSPMSVGQLGASTLSMRAKAVRKRKVNAQHNSNFRAGFVLVEEEALHRTGIRGRKRYFLYCILTVMMFTALLNTLVIAWLLYIFGMSHHGMASIELTTIGGRDFLRVLAEARIITMSFNDAALGARYNSTLFLESKETSLEVKSTFTKSGSSIKMEGSNITLTTDEFGINVNGSDDWVLANLPSLVSHNTISNLFVDNVTASKIHGTKDFKDLYIESSQNIEMKSAEGFNIKSNKIIDIYAFNVYMNTQTSINIDAKHGLYLTGLPVVTTSDFINRNLLTHKVCICRTGQVFTVPVTRPGITCDIGQQLQKICGQSV</sequence>